<sequence>MNDLRRIEKEIQEKQRLVQFLDEIRLQHFIRIRIVLQQDCQNK</sequence>
<reference evidence="2" key="1">
    <citation type="submission" date="2021-01" db="EMBL/GenBank/DDBJ databases">
        <authorList>
            <consortium name="Genoscope - CEA"/>
            <person name="William W."/>
        </authorList>
    </citation>
    <scope>NUCLEOTIDE SEQUENCE</scope>
</reference>
<dbReference type="AlphaFoldDB" id="A0A8S1P306"/>
<dbReference type="EMBL" id="CAJJDN010000068">
    <property type="protein sequence ID" value="CAD8097351.1"/>
    <property type="molecule type" value="Genomic_DNA"/>
</dbReference>
<protein>
    <submittedName>
        <fullName evidence="2">Uncharacterized protein</fullName>
    </submittedName>
</protein>
<keyword evidence="3" id="KW-1185">Reference proteome</keyword>
<organism evidence="2 3">
    <name type="scientific">Paramecium sonneborni</name>
    <dbReference type="NCBI Taxonomy" id="65129"/>
    <lineage>
        <taxon>Eukaryota</taxon>
        <taxon>Sar</taxon>
        <taxon>Alveolata</taxon>
        <taxon>Ciliophora</taxon>
        <taxon>Intramacronucleata</taxon>
        <taxon>Oligohymenophorea</taxon>
        <taxon>Peniculida</taxon>
        <taxon>Parameciidae</taxon>
        <taxon>Paramecium</taxon>
    </lineage>
</organism>
<comment type="caution">
    <text evidence="2">The sequence shown here is derived from an EMBL/GenBank/DDBJ whole genome shotgun (WGS) entry which is preliminary data.</text>
</comment>
<dbReference type="EMBL" id="CAJJDN010000068">
    <property type="protein sequence ID" value="CAD8097348.1"/>
    <property type="molecule type" value="Genomic_DNA"/>
</dbReference>
<evidence type="ECO:0000313" key="3">
    <source>
        <dbReference type="Proteomes" id="UP000692954"/>
    </source>
</evidence>
<name>A0A8S1P306_9CILI</name>
<accession>A0A8S1P306</accession>
<evidence type="ECO:0000313" key="2">
    <source>
        <dbReference type="EMBL" id="CAD8097351.1"/>
    </source>
</evidence>
<dbReference type="Proteomes" id="UP000692954">
    <property type="component" value="Unassembled WGS sequence"/>
</dbReference>
<evidence type="ECO:0000313" key="1">
    <source>
        <dbReference type="EMBL" id="CAD8097348.1"/>
    </source>
</evidence>
<proteinExistence type="predicted"/>
<gene>
    <name evidence="1" type="ORF">PSON_ATCC_30995.1.T0680098</name>
    <name evidence="2" type="ORF">PSON_ATCC_30995.1.T0680101</name>
</gene>